<dbReference type="GO" id="GO:0016757">
    <property type="term" value="F:glycosyltransferase activity"/>
    <property type="evidence" value="ECO:0007669"/>
    <property type="project" value="UniProtKB-KW"/>
</dbReference>
<dbReference type="EC" id="2.4.1.-" evidence="4"/>
<sequence>MSSADSKLRDLQESSLASDHDQIRSQMDGRGTSSLKGIPIIIPDLKPQGAFSAASEPRRAFLTMLAGNYDEAVFGVVGLAKGLKKVMSKYALVVAFLADMSEEHCKLLASNGCIVKRIEPVFRASYGTNYSKLRIWEFEEYDKMIYLDGNVQVFKNIDHMFDYPDSYFYAALDCFCDKSWSRNPQHKIGYCQQWPNKAQWDPTSGPKPPLYFNADMFVFEPSLATYGDLVKTLQTSPTTAFAEQDLLNEFFKDKLVALAPHYNLMVPMLWRHPEAVELDRVKVVNYCANGSKPWSYTGKEENMEREDVKMLVDKWWEIYDDDSLDYMKTLTSAKVGRGTGQVNLQPVTSTKAGKGTDQVNLQPSEAGFPETGADEFTFTSFAA</sequence>
<dbReference type="PANTHER" id="PTHR11183">
    <property type="entry name" value="GLYCOGENIN SUBFAMILY MEMBER"/>
    <property type="match status" value="1"/>
</dbReference>
<feature type="compositionally biased region" description="Polar residues" evidence="5">
    <location>
        <begin position="345"/>
        <end position="363"/>
    </location>
</feature>
<dbReference type="OrthoDB" id="1749055at2759"/>
<organism evidence="6 7">
    <name type="scientific">Pyrus ussuriensis x Pyrus communis</name>
    <dbReference type="NCBI Taxonomy" id="2448454"/>
    <lineage>
        <taxon>Eukaryota</taxon>
        <taxon>Viridiplantae</taxon>
        <taxon>Streptophyta</taxon>
        <taxon>Embryophyta</taxon>
        <taxon>Tracheophyta</taxon>
        <taxon>Spermatophyta</taxon>
        <taxon>Magnoliopsida</taxon>
        <taxon>eudicotyledons</taxon>
        <taxon>Gunneridae</taxon>
        <taxon>Pentapetalae</taxon>
        <taxon>rosids</taxon>
        <taxon>fabids</taxon>
        <taxon>Rosales</taxon>
        <taxon>Rosaceae</taxon>
        <taxon>Amygdaloideae</taxon>
        <taxon>Maleae</taxon>
        <taxon>Pyrus</taxon>
    </lineage>
</organism>
<reference evidence="7" key="2">
    <citation type="submission" date="2019-10" db="EMBL/GenBank/DDBJ databases">
        <title>A de novo genome assembly of a pear dwarfing rootstock.</title>
        <authorList>
            <person name="Wang F."/>
            <person name="Wang J."/>
            <person name="Li S."/>
            <person name="Zhang Y."/>
            <person name="Fang M."/>
            <person name="Ma L."/>
            <person name="Zhao Y."/>
            <person name="Jiang S."/>
        </authorList>
    </citation>
    <scope>NUCLEOTIDE SEQUENCE [LARGE SCALE GENOMIC DNA]</scope>
</reference>
<proteinExistence type="inferred from homology"/>
<keyword evidence="7" id="KW-1185">Reference proteome</keyword>
<gene>
    <name evidence="6" type="ORF">D8674_006817</name>
</gene>
<dbReference type="CDD" id="cd02537">
    <property type="entry name" value="GT8_Glycogenin"/>
    <property type="match status" value="1"/>
</dbReference>
<dbReference type="EMBL" id="SMOL01000559">
    <property type="protein sequence ID" value="KAB2607100.1"/>
    <property type="molecule type" value="Genomic_DNA"/>
</dbReference>
<protein>
    <recommendedName>
        <fullName evidence="4">Hexosyltransferase</fullName>
        <ecNumber evidence="4">2.4.1.-</ecNumber>
    </recommendedName>
</protein>
<evidence type="ECO:0000256" key="2">
    <source>
        <dbReference type="ARBA" id="ARBA00022679"/>
    </source>
</evidence>
<reference evidence="6 7" key="1">
    <citation type="submission" date="2019-09" db="EMBL/GenBank/DDBJ databases">
        <authorList>
            <person name="Ou C."/>
        </authorList>
    </citation>
    <scope>NUCLEOTIDE SEQUENCE [LARGE SCALE GENOMIC DNA]</scope>
    <source>
        <strain evidence="6">S2</strain>
        <tissue evidence="6">Leaf</tissue>
    </source>
</reference>
<feature type="region of interest" description="Disordered" evidence="5">
    <location>
        <begin position="1"/>
        <end position="35"/>
    </location>
</feature>
<name>A0A5N5G093_9ROSA</name>
<keyword evidence="3" id="KW-0464">Manganese</keyword>
<evidence type="ECO:0000313" key="7">
    <source>
        <dbReference type="Proteomes" id="UP000327157"/>
    </source>
</evidence>
<dbReference type="Gene3D" id="3.90.550.10">
    <property type="entry name" value="Spore Coat Polysaccharide Biosynthesis Protein SpsA, Chain A"/>
    <property type="match status" value="1"/>
</dbReference>
<accession>A0A5N5G093</accession>
<dbReference type="Pfam" id="PF01501">
    <property type="entry name" value="Glyco_transf_8"/>
    <property type="match status" value="1"/>
</dbReference>
<evidence type="ECO:0000256" key="3">
    <source>
        <dbReference type="ARBA" id="ARBA00023211"/>
    </source>
</evidence>
<comment type="similarity">
    <text evidence="4">Belongs to the glycosyltransferase 8 family.</text>
</comment>
<dbReference type="InterPro" id="IPR002495">
    <property type="entry name" value="Glyco_trans_8"/>
</dbReference>
<keyword evidence="1" id="KW-0328">Glycosyltransferase</keyword>
<keyword evidence="2" id="KW-0808">Transferase</keyword>
<comment type="caution">
    <text evidence="6">The sequence shown here is derived from an EMBL/GenBank/DDBJ whole genome shotgun (WGS) entry which is preliminary data.</text>
</comment>
<evidence type="ECO:0000256" key="4">
    <source>
        <dbReference type="RuleBase" id="RU362027"/>
    </source>
</evidence>
<feature type="region of interest" description="Disordered" evidence="5">
    <location>
        <begin position="345"/>
        <end position="372"/>
    </location>
</feature>
<evidence type="ECO:0000256" key="5">
    <source>
        <dbReference type="SAM" id="MobiDB-lite"/>
    </source>
</evidence>
<dbReference type="SUPFAM" id="SSF53448">
    <property type="entry name" value="Nucleotide-diphospho-sugar transferases"/>
    <property type="match status" value="1"/>
</dbReference>
<evidence type="ECO:0000256" key="1">
    <source>
        <dbReference type="ARBA" id="ARBA00022676"/>
    </source>
</evidence>
<reference evidence="6 7" key="3">
    <citation type="submission" date="2019-11" db="EMBL/GenBank/DDBJ databases">
        <title>A de novo genome assembly of a pear dwarfing rootstock.</title>
        <authorList>
            <person name="Wang F."/>
            <person name="Wang J."/>
            <person name="Li S."/>
            <person name="Zhang Y."/>
            <person name="Fang M."/>
            <person name="Ma L."/>
            <person name="Zhao Y."/>
            <person name="Jiang S."/>
        </authorList>
    </citation>
    <scope>NUCLEOTIDE SEQUENCE [LARGE SCALE GENOMIC DNA]</scope>
    <source>
        <strain evidence="6">S2</strain>
        <tissue evidence="6">Leaf</tissue>
    </source>
</reference>
<dbReference type="Proteomes" id="UP000327157">
    <property type="component" value="Chromosome 11"/>
</dbReference>
<feature type="compositionally biased region" description="Basic and acidic residues" evidence="5">
    <location>
        <begin position="1"/>
        <end position="23"/>
    </location>
</feature>
<dbReference type="InterPro" id="IPR029044">
    <property type="entry name" value="Nucleotide-diphossugar_trans"/>
</dbReference>
<dbReference type="InterPro" id="IPR050587">
    <property type="entry name" value="GNT1/Glycosyltrans_8"/>
</dbReference>
<evidence type="ECO:0000313" key="6">
    <source>
        <dbReference type="EMBL" id="KAB2607100.1"/>
    </source>
</evidence>
<dbReference type="AlphaFoldDB" id="A0A5N5G093"/>